<dbReference type="Proteomes" id="UP000626220">
    <property type="component" value="Unassembled WGS sequence"/>
</dbReference>
<dbReference type="GO" id="GO:0005829">
    <property type="term" value="C:cytosol"/>
    <property type="evidence" value="ECO:0007669"/>
    <property type="project" value="TreeGrafter"/>
</dbReference>
<dbReference type="GO" id="GO:0003700">
    <property type="term" value="F:DNA-binding transcription factor activity"/>
    <property type="evidence" value="ECO:0007669"/>
    <property type="project" value="InterPro"/>
</dbReference>
<dbReference type="Gene3D" id="1.10.10.10">
    <property type="entry name" value="Winged helix-like DNA-binding domain superfamily/Winged helix DNA-binding domain"/>
    <property type="match status" value="1"/>
</dbReference>
<gene>
    <name evidence="6" type="ORF">GCM10017056_47090</name>
</gene>
<evidence type="ECO:0000256" key="3">
    <source>
        <dbReference type="ARBA" id="ARBA00023125"/>
    </source>
</evidence>
<dbReference type="GO" id="GO:0003677">
    <property type="term" value="F:DNA binding"/>
    <property type="evidence" value="ECO:0007669"/>
    <property type="project" value="UniProtKB-KW"/>
</dbReference>
<dbReference type="SUPFAM" id="SSF53850">
    <property type="entry name" value="Periplasmic binding protein-like II"/>
    <property type="match status" value="1"/>
</dbReference>
<dbReference type="Pfam" id="PF00126">
    <property type="entry name" value="HTH_1"/>
    <property type="match status" value="1"/>
</dbReference>
<sequence>MSFPVDRLRLRHLRLLELLEQNPSLRAVAEKMNLSQPAVSQMVKDLENVLGAELIDRSVRGITLNEAGRLALIRSRPSLAFIDKLRSEIEDRAQPVLRIGTNPAVLMHLMPRAVDHLLSSGESIRHVIRSGLVREMVNDLVAGEIDCYIGRVDWLKVDRDAADLLICNPLNVTPLTVACAADHPLTRCQVVRPLDLLAYPWATSGGESSNWAAVGRAFGYHGLRAPRPLIETDLIGMLGFAAGTECLVCVPMSALFDQVRVGLVAELMVEDFHLEPAQVDFVTLVPPSAGSQTEKLLNALRKVSLDTDVPWKPLSR</sequence>
<comment type="similarity">
    <text evidence="1">Belongs to the LysR transcriptional regulatory family.</text>
</comment>
<comment type="caution">
    <text evidence="6">The sequence shown here is derived from an EMBL/GenBank/DDBJ whole genome shotgun (WGS) entry which is preliminary data.</text>
</comment>
<dbReference type="InterPro" id="IPR050950">
    <property type="entry name" value="HTH-type_LysR_regulators"/>
</dbReference>
<keyword evidence="4" id="KW-0804">Transcription</keyword>
<dbReference type="PROSITE" id="PS50931">
    <property type="entry name" value="HTH_LYSR"/>
    <property type="match status" value="1"/>
</dbReference>
<reference evidence="6" key="1">
    <citation type="journal article" date="2014" name="Int. J. Syst. Evol. Microbiol.">
        <title>Complete genome sequence of Corynebacterium casei LMG S-19264T (=DSM 44701T), isolated from a smear-ripened cheese.</title>
        <authorList>
            <consortium name="US DOE Joint Genome Institute (JGI-PGF)"/>
            <person name="Walter F."/>
            <person name="Albersmeier A."/>
            <person name="Kalinowski J."/>
            <person name="Ruckert C."/>
        </authorList>
    </citation>
    <scope>NUCLEOTIDE SEQUENCE</scope>
    <source>
        <strain evidence="6">KCTC 42650</strain>
    </source>
</reference>
<dbReference type="InterPro" id="IPR036390">
    <property type="entry name" value="WH_DNA-bd_sf"/>
</dbReference>
<dbReference type="Pfam" id="PF03466">
    <property type="entry name" value="LysR_substrate"/>
    <property type="match status" value="1"/>
</dbReference>
<evidence type="ECO:0000256" key="1">
    <source>
        <dbReference type="ARBA" id="ARBA00009437"/>
    </source>
</evidence>
<evidence type="ECO:0000259" key="5">
    <source>
        <dbReference type="PROSITE" id="PS50931"/>
    </source>
</evidence>
<accession>A0A8J3H306</accession>
<dbReference type="RefSeq" id="WP_189682585.1">
    <property type="nucleotide sequence ID" value="NZ_BNCJ01000026.1"/>
</dbReference>
<keyword evidence="7" id="KW-1185">Reference proteome</keyword>
<protein>
    <submittedName>
        <fullName evidence="6">LysR family transcriptional regulator</fullName>
    </submittedName>
</protein>
<dbReference type="AlphaFoldDB" id="A0A8J3H306"/>
<dbReference type="PANTHER" id="PTHR30419">
    <property type="entry name" value="HTH-TYPE TRANSCRIPTIONAL REGULATOR YBHD"/>
    <property type="match status" value="1"/>
</dbReference>
<dbReference type="PRINTS" id="PR00039">
    <property type="entry name" value="HTHLYSR"/>
</dbReference>
<organism evidence="6 7">
    <name type="scientific">Seohaeicola zhoushanensis</name>
    <dbReference type="NCBI Taxonomy" id="1569283"/>
    <lineage>
        <taxon>Bacteria</taxon>
        <taxon>Pseudomonadati</taxon>
        <taxon>Pseudomonadota</taxon>
        <taxon>Alphaproteobacteria</taxon>
        <taxon>Rhodobacterales</taxon>
        <taxon>Roseobacteraceae</taxon>
        <taxon>Seohaeicola</taxon>
    </lineage>
</organism>
<dbReference type="PANTHER" id="PTHR30419:SF8">
    <property type="entry name" value="NITROGEN ASSIMILATION TRANSCRIPTIONAL ACTIVATOR-RELATED"/>
    <property type="match status" value="1"/>
</dbReference>
<evidence type="ECO:0000256" key="2">
    <source>
        <dbReference type="ARBA" id="ARBA00023015"/>
    </source>
</evidence>
<keyword evidence="2" id="KW-0805">Transcription regulation</keyword>
<dbReference type="EMBL" id="BNCJ01000026">
    <property type="protein sequence ID" value="GHF70693.1"/>
    <property type="molecule type" value="Genomic_DNA"/>
</dbReference>
<evidence type="ECO:0000313" key="6">
    <source>
        <dbReference type="EMBL" id="GHF70693.1"/>
    </source>
</evidence>
<dbReference type="InterPro" id="IPR036388">
    <property type="entry name" value="WH-like_DNA-bd_sf"/>
</dbReference>
<dbReference type="InterPro" id="IPR000847">
    <property type="entry name" value="LysR_HTH_N"/>
</dbReference>
<evidence type="ECO:0000313" key="7">
    <source>
        <dbReference type="Proteomes" id="UP000626220"/>
    </source>
</evidence>
<keyword evidence="3" id="KW-0238">DNA-binding</keyword>
<evidence type="ECO:0000256" key="4">
    <source>
        <dbReference type="ARBA" id="ARBA00023163"/>
    </source>
</evidence>
<dbReference type="InterPro" id="IPR005119">
    <property type="entry name" value="LysR_subst-bd"/>
</dbReference>
<reference evidence="6" key="2">
    <citation type="submission" date="2020-09" db="EMBL/GenBank/DDBJ databases">
        <authorList>
            <person name="Sun Q."/>
            <person name="Kim S."/>
        </authorList>
    </citation>
    <scope>NUCLEOTIDE SEQUENCE</scope>
    <source>
        <strain evidence="6">KCTC 42650</strain>
    </source>
</reference>
<dbReference type="Gene3D" id="3.40.190.290">
    <property type="match status" value="1"/>
</dbReference>
<dbReference type="SUPFAM" id="SSF46785">
    <property type="entry name" value="Winged helix' DNA-binding domain"/>
    <property type="match status" value="1"/>
</dbReference>
<feature type="domain" description="HTH lysR-type" evidence="5">
    <location>
        <begin position="8"/>
        <end position="65"/>
    </location>
</feature>
<name>A0A8J3H306_9RHOB</name>
<proteinExistence type="inferred from homology"/>